<dbReference type="Proteomes" id="UP000186851">
    <property type="component" value="Chromosome"/>
</dbReference>
<organism evidence="2 3">
    <name type="scientific">Odinarchaeota yellowstonii (strain LCB_4)</name>
    <dbReference type="NCBI Taxonomy" id="1841599"/>
    <lineage>
        <taxon>Archaea</taxon>
        <taxon>Promethearchaeati</taxon>
        <taxon>Candidatus Odinarchaeota</taxon>
        <taxon>Candidatus Odinarchaeia</taxon>
        <taxon>Candidatus Odinarchaeales</taxon>
        <taxon>Candidatus Odinarchaeaceae</taxon>
        <taxon>Candidatus Odinarchaeum</taxon>
    </lineage>
</organism>
<feature type="transmembrane region" description="Helical" evidence="1">
    <location>
        <begin position="131"/>
        <end position="158"/>
    </location>
</feature>
<feature type="transmembrane region" description="Helical" evidence="1">
    <location>
        <begin position="104"/>
        <end position="125"/>
    </location>
</feature>
<dbReference type="AlphaFoldDB" id="A0AAF0D3D6"/>
<dbReference type="Gene3D" id="1.10.1760.20">
    <property type="match status" value="1"/>
</dbReference>
<evidence type="ECO:0000256" key="1">
    <source>
        <dbReference type="SAM" id="Phobius"/>
    </source>
</evidence>
<reference evidence="2" key="2">
    <citation type="journal article" date="2022" name="Nat. Microbiol.">
        <title>A closed Candidatus Odinarchaeum chromosome exposes Asgard archaeal viruses.</title>
        <authorList>
            <person name="Tamarit D."/>
            <person name="Caceres E.F."/>
            <person name="Krupovic M."/>
            <person name="Nijland R."/>
            <person name="Eme L."/>
            <person name="Robinson N.P."/>
            <person name="Ettema T.J.G."/>
        </authorList>
    </citation>
    <scope>NUCLEOTIDE SEQUENCE</scope>
    <source>
        <strain evidence="2">LCB_4</strain>
    </source>
</reference>
<feature type="transmembrane region" description="Helical" evidence="1">
    <location>
        <begin position="6"/>
        <end position="29"/>
    </location>
</feature>
<evidence type="ECO:0000313" key="2">
    <source>
        <dbReference type="EMBL" id="WEU40941.1"/>
    </source>
</evidence>
<dbReference type="EMBL" id="CP091871">
    <property type="protein sequence ID" value="WEU40941.1"/>
    <property type="molecule type" value="Genomic_DNA"/>
</dbReference>
<protein>
    <submittedName>
        <fullName evidence="2">Uncharacterized protein</fullName>
    </submittedName>
</protein>
<accession>A0AAF0D3D6</accession>
<reference evidence="2" key="1">
    <citation type="journal article" date="2017" name="Nature">
        <title>Asgard archaea illuminate the origin of eukaryotic cellular complexity.</title>
        <authorList>
            <person name="Zaremba-Niedzwiedzka K."/>
            <person name="Caceres E.F."/>
            <person name="Saw J.H."/>
            <person name="Backstrom D."/>
            <person name="Juzokaite L."/>
            <person name="Vancaester E."/>
            <person name="Seitz K.W."/>
            <person name="Anantharaman K."/>
            <person name="Starnawski P."/>
            <person name="Kjeldsen K.U."/>
            <person name="Scott M.B."/>
            <person name="Nunoura T."/>
            <person name="Banfield J.F."/>
            <person name="Schramm A."/>
            <person name="Baker B.J."/>
            <person name="Spang A."/>
            <person name="Ettema T.J.G."/>
        </authorList>
    </citation>
    <scope>NUCLEOTIDE SEQUENCE</scope>
    <source>
        <strain evidence="2">LCB_4</strain>
    </source>
</reference>
<dbReference type="KEGG" id="oyw:OdinLCB4_003270"/>
<proteinExistence type="predicted"/>
<keyword evidence="1" id="KW-0812">Transmembrane</keyword>
<evidence type="ECO:0000313" key="3">
    <source>
        <dbReference type="Proteomes" id="UP000186851"/>
    </source>
</evidence>
<gene>
    <name evidence="2" type="ORF">OdinLCB4_003270</name>
</gene>
<feature type="transmembrane region" description="Helical" evidence="1">
    <location>
        <begin position="71"/>
        <end position="92"/>
    </location>
</feature>
<keyword evidence="1" id="KW-1133">Transmembrane helix</keyword>
<name>A0AAF0D3D6_ODILC</name>
<keyword evidence="1" id="KW-0472">Membrane</keyword>
<feature type="transmembrane region" description="Helical" evidence="1">
    <location>
        <begin position="41"/>
        <end position="65"/>
    </location>
</feature>
<sequence>MKLTLKVAVISVLSAAGLALRTVAFPITANVQITPGMIMPILSGILLGLWPGVITGVIVGVYAAVFSGEFWLIPLIGNVCLSLGAGVVTAILKSNKDNCSKMVMLVASPSIIGGFAPTFIIISLITPGAVIVALISGVFDMINALIASILALIAWSALKKAKLIERLNSPVED</sequence>